<dbReference type="EMBL" id="JAKKPZ010000069">
    <property type="protein sequence ID" value="KAI1704314.1"/>
    <property type="molecule type" value="Genomic_DNA"/>
</dbReference>
<comment type="caution">
    <text evidence="1">The sequence shown here is derived from an EMBL/GenBank/DDBJ whole genome shotgun (WGS) entry which is preliminary data.</text>
</comment>
<accession>A0AAD4QVQ2</accession>
<evidence type="ECO:0000313" key="1">
    <source>
        <dbReference type="EMBL" id="KAI1704314.1"/>
    </source>
</evidence>
<gene>
    <name evidence="1" type="ORF">DdX_14310</name>
</gene>
<dbReference type="Gene3D" id="3.40.50.720">
    <property type="entry name" value="NAD(P)-binding Rossmann-like Domain"/>
    <property type="match status" value="1"/>
</dbReference>
<organism evidence="1 2">
    <name type="scientific">Ditylenchus destructor</name>
    <dbReference type="NCBI Taxonomy" id="166010"/>
    <lineage>
        <taxon>Eukaryota</taxon>
        <taxon>Metazoa</taxon>
        <taxon>Ecdysozoa</taxon>
        <taxon>Nematoda</taxon>
        <taxon>Chromadorea</taxon>
        <taxon>Rhabditida</taxon>
        <taxon>Tylenchina</taxon>
        <taxon>Tylenchomorpha</taxon>
        <taxon>Sphaerularioidea</taxon>
        <taxon>Anguinidae</taxon>
        <taxon>Anguininae</taxon>
        <taxon>Ditylenchus</taxon>
    </lineage>
</organism>
<keyword evidence="2" id="KW-1185">Reference proteome</keyword>
<protein>
    <submittedName>
        <fullName evidence="1">Short chain dehydrogenase domain-containing protein</fullName>
    </submittedName>
</protein>
<dbReference type="Proteomes" id="UP001201812">
    <property type="component" value="Unassembled WGS sequence"/>
</dbReference>
<dbReference type="PANTHER" id="PTHR48476:SF1">
    <property type="entry name" value="SHORT-CHAIN DEHYDROGENASE TIC 32, CHLOROPLASTIC-LIKE"/>
    <property type="match status" value="1"/>
</dbReference>
<name>A0AAD4QVQ2_9BILA</name>
<dbReference type="InterPro" id="IPR055280">
    <property type="entry name" value="TIC32"/>
</dbReference>
<evidence type="ECO:0000313" key="2">
    <source>
        <dbReference type="Proteomes" id="UP001201812"/>
    </source>
</evidence>
<dbReference type="PANTHER" id="PTHR48476">
    <property type="entry name" value="SHORT-CHAIN DEHYDROGENASE TIC 32, CHLOROPLASTIC-LIKE"/>
    <property type="match status" value="1"/>
</dbReference>
<dbReference type="InterPro" id="IPR002347">
    <property type="entry name" value="SDR_fam"/>
</dbReference>
<dbReference type="Pfam" id="PF00106">
    <property type="entry name" value="adh_short"/>
    <property type="match status" value="1"/>
</dbReference>
<proteinExistence type="predicted"/>
<dbReference type="SUPFAM" id="SSF51735">
    <property type="entry name" value="NAD(P)-binding Rossmann-fold domains"/>
    <property type="match status" value="1"/>
</dbReference>
<sequence>MVQENATMAKMSSGEFEIDIDESLCTRSSKHRFAWKTIAITAPHPDRTGNCTSLALHGAHVVMMYRNVELSENVRRKICDEVDSDKEHSPGETLTWGNVMDRNLPHLVGIRTVLQGIDLRGKTIAITGTTSGIGLETARSLALHGAHVVMMNRNVELSENVRRKICDEVDSDKEHSPGETLTWGNVMDRNLPHLVGIRTVPIFFPHAARKIVSLIRIIGFLQGKCEKIRLV</sequence>
<reference evidence="1" key="1">
    <citation type="submission" date="2022-01" db="EMBL/GenBank/DDBJ databases">
        <title>Genome Sequence Resource for Two Populations of Ditylenchus destructor, the Migratory Endoparasitic Phytonematode.</title>
        <authorList>
            <person name="Zhang H."/>
            <person name="Lin R."/>
            <person name="Xie B."/>
        </authorList>
    </citation>
    <scope>NUCLEOTIDE SEQUENCE</scope>
    <source>
        <strain evidence="1">BazhouSP</strain>
    </source>
</reference>
<dbReference type="AlphaFoldDB" id="A0AAD4QVQ2"/>
<dbReference type="InterPro" id="IPR036291">
    <property type="entry name" value="NAD(P)-bd_dom_sf"/>
</dbReference>